<name>A0A1F4UWX3_UNCKA</name>
<evidence type="ECO:0000259" key="4">
    <source>
        <dbReference type="Pfam" id="PF00294"/>
    </source>
</evidence>
<dbReference type="Gene3D" id="3.40.1190.20">
    <property type="match status" value="1"/>
</dbReference>
<proteinExistence type="inferred from homology"/>
<feature type="domain" description="Carbohydrate kinase PfkB" evidence="4">
    <location>
        <begin position="38"/>
        <end position="297"/>
    </location>
</feature>
<accession>A0A1F4UWX3</accession>
<dbReference type="SUPFAM" id="SSF53613">
    <property type="entry name" value="Ribokinase-like"/>
    <property type="match status" value="1"/>
</dbReference>
<evidence type="ECO:0000313" key="5">
    <source>
        <dbReference type="EMBL" id="OGC49396.1"/>
    </source>
</evidence>
<dbReference type="InterPro" id="IPR029056">
    <property type="entry name" value="Ribokinase-like"/>
</dbReference>
<dbReference type="Pfam" id="PF00294">
    <property type="entry name" value="PfkB"/>
    <property type="match status" value="1"/>
</dbReference>
<dbReference type="InterPro" id="IPR050306">
    <property type="entry name" value="PfkB_Carbo_kinase"/>
</dbReference>
<dbReference type="AlphaFoldDB" id="A0A1F4UWX3"/>
<evidence type="ECO:0000256" key="1">
    <source>
        <dbReference type="ARBA" id="ARBA00010688"/>
    </source>
</evidence>
<dbReference type="PANTHER" id="PTHR43085">
    <property type="entry name" value="HEXOKINASE FAMILY MEMBER"/>
    <property type="match status" value="1"/>
</dbReference>
<keyword evidence="3" id="KW-0418">Kinase</keyword>
<sequence length="312" mass="34007">MFEILVVGSIGYDLVFEIHGAIKDKIVLESGLIKNLDLLFTAKDLRKMYGGIAGNIAYGLGSLHTDCAVFSVVGADYKLDYGKYLSGLGVKDYTVTLEDRYTAAYYAVSDSNKDLIGVWQPNAHEEFHKYSLKDTISDFSNVGYAIFSPGTSASMAKHIVELKQLNDKTKIIFDPGPVINFFNLKDLESSLDLADIVIGNEIEIPILLNELGLSVSDVIDRNKIIIETLGPKGSKIYTNNGVIMVDPINVEVMEATGAGDAFRAGLLHGLAEGKNIEKSAKIGSYLGALSTKHHGGQGYTISENDLNYIRRI</sequence>
<comment type="similarity">
    <text evidence="1">Belongs to the carbohydrate kinase PfkB family.</text>
</comment>
<organism evidence="5 6">
    <name type="scientific">candidate division WWE3 bacterium RBG_16_37_10</name>
    <dbReference type="NCBI Taxonomy" id="1802610"/>
    <lineage>
        <taxon>Bacteria</taxon>
        <taxon>Katanobacteria</taxon>
    </lineage>
</organism>
<evidence type="ECO:0000256" key="3">
    <source>
        <dbReference type="ARBA" id="ARBA00022777"/>
    </source>
</evidence>
<keyword evidence="2" id="KW-0808">Transferase</keyword>
<evidence type="ECO:0000313" key="6">
    <source>
        <dbReference type="Proteomes" id="UP000177371"/>
    </source>
</evidence>
<comment type="caution">
    <text evidence="5">The sequence shown here is derived from an EMBL/GenBank/DDBJ whole genome shotgun (WGS) entry which is preliminary data.</text>
</comment>
<reference evidence="5 6" key="1">
    <citation type="journal article" date="2016" name="Nat. Commun.">
        <title>Thousands of microbial genomes shed light on interconnected biogeochemical processes in an aquifer system.</title>
        <authorList>
            <person name="Anantharaman K."/>
            <person name="Brown C.T."/>
            <person name="Hug L.A."/>
            <person name="Sharon I."/>
            <person name="Castelle C.J."/>
            <person name="Probst A.J."/>
            <person name="Thomas B.C."/>
            <person name="Singh A."/>
            <person name="Wilkins M.J."/>
            <person name="Karaoz U."/>
            <person name="Brodie E.L."/>
            <person name="Williams K.H."/>
            <person name="Hubbard S.S."/>
            <person name="Banfield J.F."/>
        </authorList>
    </citation>
    <scope>NUCLEOTIDE SEQUENCE [LARGE SCALE GENOMIC DNA]</scope>
</reference>
<evidence type="ECO:0000256" key="2">
    <source>
        <dbReference type="ARBA" id="ARBA00022679"/>
    </source>
</evidence>
<dbReference type="EMBL" id="MEUT01000051">
    <property type="protein sequence ID" value="OGC49396.1"/>
    <property type="molecule type" value="Genomic_DNA"/>
</dbReference>
<protein>
    <recommendedName>
        <fullName evidence="4">Carbohydrate kinase PfkB domain-containing protein</fullName>
    </recommendedName>
</protein>
<dbReference type="STRING" id="1802610.A2W32_04355"/>
<dbReference type="PANTHER" id="PTHR43085:SF46">
    <property type="entry name" value="ADENOSINE KINASE"/>
    <property type="match status" value="1"/>
</dbReference>
<dbReference type="Proteomes" id="UP000177371">
    <property type="component" value="Unassembled WGS sequence"/>
</dbReference>
<gene>
    <name evidence="5" type="ORF">A2W32_04355</name>
</gene>
<dbReference type="InterPro" id="IPR011611">
    <property type="entry name" value="PfkB_dom"/>
</dbReference>
<dbReference type="GO" id="GO:0016301">
    <property type="term" value="F:kinase activity"/>
    <property type="evidence" value="ECO:0007669"/>
    <property type="project" value="UniProtKB-KW"/>
</dbReference>